<reference evidence="1" key="2">
    <citation type="journal article" date="2020" name="Nat. Commun.">
        <title>Large-scale genome sequencing of mycorrhizal fungi provides insights into the early evolution of symbiotic traits.</title>
        <authorList>
            <person name="Miyauchi S."/>
            <person name="Kiss E."/>
            <person name="Kuo A."/>
            <person name="Drula E."/>
            <person name="Kohler A."/>
            <person name="Sanchez-Garcia M."/>
            <person name="Morin E."/>
            <person name="Andreopoulos B."/>
            <person name="Barry K.W."/>
            <person name="Bonito G."/>
            <person name="Buee M."/>
            <person name="Carver A."/>
            <person name="Chen C."/>
            <person name="Cichocki N."/>
            <person name="Clum A."/>
            <person name="Culley D."/>
            <person name="Crous P.W."/>
            <person name="Fauchery L."/>
            <person name="Girlanda M."/>
            <person name="Hayes R.D."/>
            <person name="Keri Z."/>
            <person name="LaButti K."/>
            <person name="Lipzen A."/>
            <person name="Lombard V."/>
            <person name="Magnuson J."/>
            <person name="Maillard F."/>
            <person name="Murat C."/>
            <person name="Nolan M."/>
            <person name="Ohm R.A."/>
            <person name="Pangilinan J."/>
            <person name="Pereira M.F."/>
            <person name="Perotto S."/>
            <person name="Peter M."/>
            <person name="Pfister S."/>
            <person name="Riley R."/>
            <person name="Sitrit Y."/>
            <person name="Stielow J.B."/>
            <person name="Szollosi G."/>
            <person name="Zifcakova L."/>
            <person name="Stursova M."/>
            <person name="Spatafora J.W."/>
            <person name="Tedersoo L."/>
            <person name="Vaario L.M."/>
            <person name="Yamada A."/>
            <person name="Yan M."/>
            <person name="Wang P."/>
            <person name="Xu J."/>
            <person name="Bruns T."/>
            <person name="Baldrian P."/>
            <person name="Vilgalys R."/>
            <person name="Dunand C."/>
            <person name="Henrissat B."/>
            <person name="Grigoriev I.V."/>
            <person name="Hibbett D."/>
            <person name="Nagy L.G."/>
            <person name="Martin F.M."/>
        </authorList>
    </citation>
    <scope>NUCLEOTIDE SEQUENCE</scope>
    <source>
        <strain evidence="1">P2</strain>
    </source>
</reference>
<organism evidence="1 2">
    <name type="scientific">Thelephora ganbajun</name>
    <name type="common">Ganba fungus</name>
    <dbReference type="NCBI Taxonomy" id="370292"/>
    <lineage>
        <taxon>Eukaryota</taxon>
        <taxon>Fungi</taxon>
        <taxon>Dikarya</taxon>
        <taxon>Basidiomycota</taxon>
        <taxon>Agaricomycotina</taxon>
        <taxon>Agaricomycetes</taxon>
        <taxon>Thelephorales</taxon>
        <taxon>Thelephoraceae</taxon>
        <taxon>Thelephora</taxon>
    </lineage>
</organism>
<sequence length="272" mass="30161">MVKYERNIFCTVCGKKIQQPLVFVVPQPLGTVGIQSTMSPSINASGTGAVYPSSPSQHPPPNPAVHMRPNAPGIALGIPQSTRRMRCHLCPHLGGFSTKSKLKKHNKRLHPMIHKCTLCSAAMTYKKMRNHTKNAHGISWKAMRKLAKKRATTANNRKRTVPDCPSAESSDGEEQLSSEDEESPSSDDEGHLPRGDEGQSSSEDEQRPPPEGKGKRPAQNNWQSFSCNLCPDTFLTAETLTMHTKFVHCWRCGYCRNLPPFSSVSLWREVST</sequence>
<gene>
    <name evidence="1" type="ORF">BDM02DRAFT_1776521</name>
</gene>
<comment type="caution">
    <text evidence="1">The sequence shown here is derived from an EMBL/GenBank/DDBJ whole genome shotgun (WGS) entry which is preliminary data.</text>
</comment>
<reference evidence="1" key="1">
    <citation type="submission" date="2019-10" db="EMBL/GenBank/DDBJ databases">
        <authorList>
            <consortium name="DOE Joint Genome Institute"/>
            <person name="Kuo A."/>
            <person name="Miyauchi S."/>
            <person name="Kiss E."/>
            <person name="Drula E."/>
            <person name="Kohler A."/>
            <person name="Sanchez-Garcia M."/>
            <person name="Andreopoulos B."/>
            <person name="Barry K.W."/>
            <person name="Bonito G."/>
            <person name="Buee M."/>
            <person name="Carver A."/>
            <person name="Chen C."/>
            <person name="Cichocki N."/>
            <person name="Clum A."/>
            <person name="Culley D."/>
            <person name="Crous P.W."/>
            <person name="Fauchery L."/>
            <person name="Girlanda M."/>
            <person name="Hayes R."/>
            <person name="Keri Z."/>
            <person name="Labutti K."/>
            <person name="Lipzen A."/>
            <person name="Lombard V."/>
            <person name="Magnuson J."/>
            <person name="Maillard F."/>
            <person name="Morin E."/>
            <person name="Murat C."/>
            <person name="Nolan M."/>
            <person name="Ohm R."/>
            <person name="Pangilinan J."/>
            <person name="Pereira M."/>
            <person name="Perotto S."/>
            <person name="Peter M."/>
            <person name="Riley R."/>
            <person name="Sitrit Y."/>
            <person name="Stielow B."/>
            <person name="Szollosi G."/>
            <person name="Zifcakova L."/>
            <person name="Stursova M."/>
            <person name="Spatafora J.W."/>
            <person name="Tedersoo L."/>
            <person name="Vaario L.-M."/>
            <person name="Yamada A."/>
            <person name="Yan M."/>
            <person name="Wang P."/>
            <person name="Xu J."/>
            <person name="Bruns T."/>
            <person name="Baldrian P."/>
            <person name="Vilgalys R."/>
            <person name="Henrissat B."/>
            <person name="Grigoriev I.V."/>
            <person name="Hibbett D."/>
            <person name="Nagy L.G."/>
            <person name="Martin F.M."/>
        </authorList>
    </citation>
    <scope>NUCLEOTIDE SEQUENCE</scope>
    <source>
        <strain evidence="1">P2</strain>
    </source>
</reference>
<dbReference type="Proteomes" id="UP000886501">
    <property type="component" value="Unassembled WGS sequence"/>
</dbReference>
<keyword evidence="2" id="KW-1185">Reference proteome</keyword>
<dbReference type="EMBL" id="MU117995">
    <property type="protein sequence ID" value="KAF9649602.1"/>
    <property type="molecule type" value="Genomic_DNA"/>
</dbReference>
<protein>
    <submittedName>
        <fullName evidence="1">Uncharacterized protein</fullName>
    </submittedName>
</protein>
<evidence type="ECO:0000313" key="2">
    <source>
        <dbReference type="Proteomes" id="UP000886501"/>
    </source>
</evidence>
<evidence type="ECO:0000313" key="1">
    <source>
        <dbReference type="EMBL" id="KAF9649602.1"/>
    </source>
</evidence>
<name>A0ACB6ZJ29_THEGA</name>
<proteinExistence type="predicted"/>
<accession>A0ACB6ZJ29</accession>